<dbReference type="InterPro" id="IPR019034">
    <property type="entry name" value="UPF0390"/>
</dbReference>
<feature type="compositionally biased region" description="Basic residues" evidence="1">
    <location>
        <begin position="9"/>
        <end position="28"/>
    </location>
</feature>
<gene>
    <name evidence="2" type="ORF">M422DRAFT_785670</name>
</gene>
<dbReference type="EMBL" id="KN837428">
    <property type="protein sequence ID" value="KIJ25183.1"/>
    <property type="molecule type" value="Genomic_DNA"/>
</dbReference>
<protein>
    <submittedName>
        <fullName evidence="2">Uncharacterized protein</fullName>
    </submittedName>
</protein>
<dbReference type="Pfam" id="PF09495">
    <property type="entry name" value="DUF2462"/>
    <property type="match status" value="1"/>
</dbReference>
<dbReference type="OrthoDB" id="5239630at2759"/>
<organism evidence="2 3">
    <name type="scientific">Sphaerobolus stellatus (strain SS14)</name>
    <dbReference type="NCBI Taxonomy" id="990650"/>
    <lineage>
        <taxon>Eukaryota</taxon>
        <taxon>Fungi</taxon>
        <taxon>Dikarya</taxon>
        <taxon>Basidiomycota</taxon>
        <taxon>Agaricomycotina</taxon>
        <taxon>Agaricomycetes</taxon>
        <taxon>Phallomycetidae</taxon>
        <taxon>Geastrales</taxon>
        <taxon>Sphaerobolaceae</taxon>
        <taxon>Sphaerobolus</taxon>
    </lineage>
</organism>
<evidence type="ECO:0000256" key="1">
    <source>
        <dbReference type="SAM" id="MobiDB-lite"/>
    </source>
</evidence>
<dbReference type="Proteomes" id="UP000054279">
    <property type="component" value="Unassembled WGS sequence"/>
</dbReference>
<dbReference type="AlphaFoldDB" id="A0A0C9T845"/>
<evidence type="ECO:0000313" key="3">
    <source>
        <dbReference type="Proteomes" id="UP000054279"/>
    </source>
</evidence>
<name>A0A0C9T845_SPHS4</name>
<accession>A0A0C9T845</accession>
<evidence type="ECO:0000313" key="2">
    <source>
        <dbReference type="EMBL" id="KIJ25183.1"/>
    </source>
</evidence>
<keyword evidence="3" id="KW-1185">Reference proteome</keyword>
<dbReference type="HOGENOM" id="CLU_157438_1_0_1"/>
<feature type="region of interest" description="Disordered" evidence="1">
    <location>
        <begin position="1"/>
        <end position="29"/>
    </location>
</feature>
<proteinExistence type="predicted"/>
<sequence>MVQGTNKTLQKKTPSRAQQKKPVLKKGQRVIAPKKAAAIKHVTLQKSLSAKINTSVERQMATVTESRGKLTIVKSAGTGQAGSSSTKSKR</sequence>
<reference evidence="2 3" key="1">
    <citation type="submission" date="2014-06" db="EMBL/GenBank/DDBJ databases">
        <title>Evolutionary Origins and Diversification of the Mycorrhizal Mutualists.</title>
        <authorList>
            <consortium name="DOE Joint Genome Institute"/>
            <consortium name="Mycorrhizal Genomics Consortium"/>
            <person name="Kohler A."/>
            <person name="Kuo A."/>
            <person name="Nagy L.G."/>
            <person name="Floudas D."/>
            <person name="Copeland A."/>
            <person name="Barry K.W."/>
            <person name="Cichocki N."/>
            <person name="Veneault-Fourrey C."/>
            <person name="LaButti K."/>
            <person name="Lindquist E.A."/>
            <person name="Lipzen A."/>
            <person name="Lundell T."/>
            <person name="Morin E."/>
            <person name="Murat C."/>
            <person name="Riley R."/>
            <person name="Ohm R."/>
            <person name="Sun H."/>
            <person name="Tunlid A."/>
            <person name="Henrissat B."/>
            <person name="Grigoriev I.V."/>
            <person name="Hibbett D.S."/>
            <person name="Martin F."/>
        </authorList>
    </citation>
    <scope>NUCLEOTIDE SEQUENCE [LARGE SCALE GENOMIC DNA]</scope>
    <source>
        <strain evidence="2 3">SS14</strain>
    </source>
</reference>